<name>A0ABU2M2J1_9ACTN</name>
<evidence type="ECO:0000313" key="4">
    <source>
        <dbReference type="Proteomes" id="UP001183390"/>
    </source>
</evidence>
<dbReference type="EMBL" id="JAVREP010000001">
    <property type="protein sequence ID" value="MDT0326864.1"/>
    <property type="molecule type" value="Genomic_DNA"/>
</dbReference>
<sequence>MPRDDLPDPDPTPVSDEGKGVEPTGDPVEVTRCVPGGDGAEAVDTPPPEERAYAVKPTFDFTEALVFDPDTTDTVIMRRRYRDVAADSPVEREHPTVIVRKDGVGGAPRALTETDPEPGADEGGRTDVAPQRTGTGRTLDVPPAAGHARKVDGSRGFEPSPVLTHPVPTAYRARELPGQEWAVPDTVVDEADYERVRLRAASLRGDKHRYEGRTRQDAFGMYEVEHRGERFVLLCVADGVGSRSRSHRGAAYASRCFRAAVAEHIGEIIVRDASMADVREWGRRMLGIVARGMIDFADKEGFPAEDLSTTLTVSLIHGISGSGPAWYMTWGIGDSPVFLLRDGVWEPRPGASDGDPIIVDTRTDALPGRVSTVHMTDGTLAPGDVLVLCTDGLAGPMAADAVADRLAEWWGSGRVPGRMEFAWQLDFQAKSYSDDRTAVCVWGI</sequence>
<evidence type="ECO:0000256" key="1">
    <source>
        <dbReference type="SAM" id="MobiDB-lite"/>
    </source>
</evidence>
<feature type="region of interest" description="Disordered" evidence="1">
    <location>
        <begin position="1"/>
        <end position="49"/>
    </location>
</feature>
<dbReference type="RefSeq" id="WP_311509632.1">
    <property type="nucleotide sequence ID" value="NZ_JAVREP010000001.1"/>
</dbReference>
<comment type="caution">
    <text evidence="3">The sequence shown here is derived from an EMBL/GenBank/DDBJ whole genome shotgun (WGS) entry which is preliminary data.</text>
</comment>
<evidence type="ECO:0000313" key="3">
    <source>
        <dbReference type="EMBL" id="MDT0326864.1"/>
    </source>
</evidence>
<protein>
    <submittedName>
        <fullName evidence="3">Protein phosphatase 2C domain-containing protein</fullName>
    </submittedName>
</protein>
<dbReference type="Gene3D" id="3.60.40.10">
    <property type="entry name" value="PPM-type phosphatase domain"/>
    <property type="match status" value="1"/>
</dbReference>
<dbReference type="Pfam" id="PF13672">
    <property type="entry name" value="PP2C_2"/>
    <property type="match status" value="1"/>
</dbReference>
<dbReference type="SUPFAM" id="SSF81606">
    <property type="entry name" value="PP2C-like"/>
    <property type="match status" value="1"/>
</dbReference>
<reference evidence="4" key="1">
    <citation type="submission" date="2023-07" db="EMBL/GenBank/DDBJ databases">
        <title>30 novel species of actinomycetes from the DSMZ collection.</title>
        <authorList>
            <person name="Nouioui I."/>
        </authorList>
    </citation>
    <scope>NUCLEOTIDE SEQUENCE [LARGE SCALE GENOMIC DNA]</scope>
    <source>
        <strain evidence="4">DSM 44743</strain>
    </source>
</reference>
<proteinExistence type="predicted"/>
<feature type="domain" description="PPM-type phosphatase" evidence="2">
    <location>
        <begin position="200"/>
        <end position="441"/>
    </location>
</feature>
<dbReference type="Proteomes" id="UP001183390">
    <property type="component" value="Unassembled WGS sequence"/>
</dbReference>
<dbReference type="InterPro" id="IPR036457">
    <property type="entry name" value="PPM-type-like_dom_sf"/>
</dbReference>
<accession>A0ABU2M2J1</accession>
<dbReference type="SMART" id="SM00332">
    <property type="entry name" value="PP2Cc"/>
    <property type="match status" value="1"/>
</dbReference>
<feature type="region of interest" description="Disordered" evidence="1">
    <location>
        <begin position="104"/>
        <end position="164"/>
    </location>
</feature>
<gene>
    <name evidence="3" type="ORF">RM479_00365</name>
</gene>
<dbReference type="InterPro" id="IPR001932">
    <property type="entry name" value="PPM-type_phosphatase-like_dom"/>
</dbReference>
<keyword evidence="4" id="KW-1185">Reference proteome</keyword>
<organism evidence="3 4">
    <name type="scientific">Nocardiopsis lambiniae</name>
    <dbReference type="NCBI Taxonomy" id="3075539"/>
    <lineage>
        <taxon>Bacteria</taxon>
        <taxon>Bacillati</taxon>
        <taxon>Actinomycetota</taxon>
        <taxon>Actinomycetes</taxon>
        <taxon>Streptosporangiales</taxon>
        <taxon>Nocardiopsidaceae</taxon>
        <taxon>Nocardiopsis</taxon>
    </lineage>
</organism>
<evidence type="ECO:0000259" key="2">
    <source>
        <dbReference type="SMART" id="SM00332"/>
    </source>
</evidence>